<gene>
    <name evidence="1" type="ORF">ACFOZ0_03540</name>
</gene>
<dbReference type="RefSeq" id="WP_310772371.1">
    <property type="nucleotide sequence ID" value="NZ_JBHRWR010000002.1"/>
</dbReference>
<proteinExistence type="predicted"/>
<dbReference type="EMBL" id="JBHRWR010000002">
    <property type="protein sequence ID" value="MFC3572374.1"/>
    <property type="molecule type" value="Genomic_DNA"/>
</dbReference>
<keyword evidence="2" id="KW-1185">Reference proteome</keyword>
<evidence type="ECO:0000313" key="2">
    <source>
        <dbReference type="Proteomes" id="UP001595701"/>
    </source>
</evidence>
<organism evidence="1 2">
    <name type="scientific">Streptomyces yaanensis</name>
    <dbReference type="NCBI Taxonomy" id="1142239"/>
    <lineage>
        <taxon>Bacteria</taxon>
        <taxon>Bacillati</taxon>
        <taxon>Actinomycetota</taxon>
        <taxon>Actinomycetes</taxon>
        <taxon>Kitasatosporales</taxon>
        <taxon>Streptomycetaceae</taxon>
        <taxon>Streptomyces</taxon>
    </lineage>
</organism>
<dbReference type="Proteomes" id="UP001595701">
    <property type="component" value="Unassembled WGS sequence"/>
</dbReference>
<sequence>MATYVTRLAQSMGTFDVSVGRRLGVVAADLIAMLVQERSGKLNPQAPESAHAMLALTKEYISGIWPIPACHRR</sequence>
<reference evidence="2" key="1">
    <citation type="journal article" date="2019" name="Int. J. Syst. Evol. Microbiol.">
        <title>The Global Catalogue of Microorganisms (GCM) 10K type strain sequencing project: providing services to taxonomists for standard genome sequencing and annotation.</title>
        <authorList>
            <consortium name="The Broad Institute Genomics Platform"/>
            <consortium name="The Broad Institute Genome Sequencing Center for Infectious Disease"/>
            <person name="Wu L."/>
            <person name="Ma J."/>
        </authorList>
    </citation>
    <scope>NUCLEOTIDE SEQUENCE [LARGE SCALE GENOMIC DNA]</scope>
    <source>
        <strain evidence="2">CGMCC 4.7035</strain>
    </source>
</reference>
<protein>
    <submittedName>
        <fullName evidence="1">Uncharacterized protein</fullName>
    </submittedName>
</protein>
<name>A0ABV7S9C5_9ACTN</name>
<evidence type="ECO:0000313" key="1">
    <source>
        <dbReference type="EMBL" id="MFC3572374.1"/>
    </source>
</evidence>
<accession>A0ABV7S9C5</accession>
<comment type="caution">
    <text evidence="1">The sequence shown here is derived from an EMBL/GenBank/DDBJ whole genome shotgun (WGS) entry which is preliminary data.</text>
</comment>